<protein>
    <submittedName>
        <fullName evidence="2">Uncharacterized protein</fullName>
    </submittedName>
</protein>
<keyword evidence="1" id="KW-0472">Membrane</keyword>
<proteinExistence type="predicted"/>
<keyword evidence="1" id="KW-0812">Transmembrane</keyword>
<reference evidence="2 3" key="1">
    <citation type="journal article" date="2017" name="ISME J.">
        <title>Energy and carbon metabolisms in a deep terrestrial subsurface fluid microbial community.</title>
        <authorList>
            <person name="Momper L."/>
            <person name="Jungbluth S.P."/>
            <person name="Lee M.D."/>
            <person name="Amend J.P."/>
        </authorList>
    </citation>
    <scope>NUCLEOTIDE SEQUENCE [LARGE SCALE GENOMIC DNA]</scope>
    <source>
        <strain evidence="2">SURF_26</strain>
    </source>
</reference>
<evidence type="ECO:0000313" key="2">
    <source>
        <dbReference type="EMBL" id="RJP57017.1"/>
    </source>
</evidence>
<evidence type="ECO:0000313" key="3">
    <source>
        <dbReference type="Proteomes" id="UP000266426"/>
    </source>
</evidence>
<organism evidence="2 3">
    <name type="scientific">Candidatus Auribacter fodinae</name>
    <dbReference type="NCBI Taxonomy" id="2093366"/>
    <lineage>
        <taxon>Bacteria</taxon>
        <taxon>Pseudomonadati</taxon>
        <taxon>Candidatus Auribacterota</taxon>
        <taxon>Candidatus Auribacteria</taxon>
        <taxon>Candidatus Auribacterales</taxon>
        <taxon>Candidatus Auribacteraceae</taxon>
        <taxon>Candidatus Auribacter</taxon>
    </lineage>
</organism>
<dbReference type="AlphaFoldDB" id="A0A3A4R2I6"/>
<gene>
    <name evidence="2" type="ORF">C4541_11105</name>
</gene>
<sequence>MKSIKRWFIVVILLVNVTVLSGCQIFMLPVYIVGGTVVILGKLLPIAVRLMPLALLLVQVEDENSSGTMVVKADIPGMVESSQAVCADGVNAYQDGFMVIESVMRKSDGGTRKKLLIFAYDTFLPADVVAQEIQNRLPAGRVVKIDSHVVDGASFWNQKYRFFSLLDTLKEQGISFHAVGMLQPSTELINNDQGRS</sequence>
<comment type="caution">
    <text evidence="2">The sequence shown here is derived from an EMBL/GenBank/DDBJ whole genome shotgun (WGS) entry which is preliminary data.</text>
</comment>
<dbReference type="PROSITE" id="PS51257">
    <property type="entry name" value="PROKAR_LIPOPROTEIN"/>
    <property type="match status" value="1"/>
</dbReference>
<name>A0A3A4R2I6_9BACT</name>
<keyword evidence="1" id="KW-1133">Transmembrane helix</keyword>
<dbReference type="EMBL" id="QZJZ01000087">
    <property type="protein sequence ID" value="RJP57017.1"/>
    <property type="molecule type" value="Genomic_DNA"/>
</dbReference>
<accession>A0A3A4R2I6</accession>
<dbReference type="Proteomes" id="UP000266426">
    <property type="component" value="Unassembled WGS sequence"/>
</dbReference>
<feature type="transmembrane region" description="Helical" evidence="1">
    <location>
        <begin position="7"/>
        <end position="32"/>
    </location>
</feature>
<evidence type="ECO:0000256" key="1">
    <source>
        <dbReference type="SAM" id="Phobius"/>
    </source>
</evidence>